<dbReference type="InterPro" id="IPR006153">
    <property type="entry name" value="Cation/H_exchanger_TM"/>
</dbReference>
<name>A0ABT0JZF3_9ACTN</name>
<feature type="transmembrane region" description="Helical" evidence="8">
    <location>
        <begin position="318"/>
        <end position="336"/>
    </location>
</feature>
<evidence type="ECO:0000256" key="1">
    <source>
        <dbReference type="ARBA" id="ARBA00004141"/>
    </source>
</evidence>
<comment type="caution">
    <text evidence="10">The sequence shown here is derived from an EMBL/GenBank/DDBJ whole genome shotgun (WGS) entry which is preliminary data.</text>
</comment>
<feature type="transmembrane region" description="Helical" evidence="8">
    <location>
        <begin position="54"/>
        <end position="75"/>
    </location>
</feature>
<protein>
    <submittedName>
        <fullName evidence="10">Cation:proton antiporter</fullName>
    </submittedName>
</protein>
<proteinExistence type="predicted"/>
<feature type="transmembrane region" description="Helical" evidence="8">
    <location>
        <begin position="30"/>
        <end position="47"/>
    </location>
</feature>
<dbReference type="PANTHER" id="PTHR32468">
    <property type="entry name" value="CATION/H + ANTIPORTER"/>
    <property type="match status" value="1"/>
</dbReference>
<organism evidence="10 11">
    <name type="scientific">Frankia umida</name>
    <dbReference type="NCBI Taxonomy" id="573489"/>
    <lineage>
        <taxon>Bacteria</taxon>
        <taxon>Bacillati</taxon>
        <taxon>Actinomycetota</taxon>
        <taxon>Actinomycetes</taxon>
        <taxon>Frankiales</taxon>
        <taxon>Frankiaceae</taxon>
        <taxon>Frankia</taxon>
    </lineage>
</organism>
<dbReference type="EMBL" id="JALKFT010000013">
    <property type="protein sequence ID" value="MCK9876917.1"/>
    <property type="molecule type" value="Genomic_DNA"/>
</dbReference>
<feature type="transmembrane region" description="Helical" evidence="8">
    <location>
        <begin position="225"/>
        <end position="245"/>
    </location>
</feature>
<evidence type="ECO:0000313" key="11">
    <source>
        <dbReference type="Proteomes" id="UP001201873"/>
    </source>
</evidence>
<feature type="transmembrane region" description="Helical" evidence="8">
    <location>
        <begin position="196"/>
        <end position="219"/>
    </location>
</feature>
<comment type="subcellular location">
    <subcellularLocation>
        <location evidence="1">Membrane</location>
        <topology evidence="1">Multi-pass membrane protein</topology>
    </subcellularLocation>
</comment>
<evidence type="ECO:0000256" key="8">
    <source>
        <dbReference type="SAM" id="Phobius"/>
    </source>
</evidence>
<evidence type="ECO:0000259" key="9">
    <source>
        <dbReference type="Pfam" id="PF00999"/>
    </source>
</evidence>
<evidence type="ECO:0000256" key="2">
    <source>
        <dbReference type="ARBA" id="ARBA00022448"/>
    </source>
</evidence>
<dbReference type="RefSeq" id="WP_248825232.1">
    <property type="nucleotide sequence ID" value="NZ_JALKFT010000013.1"/>
</dbReference>
<keyword evidence="3 8" id="KW-0812">Transmembrane</keyword>
<evidence type="ECO:0000313" key="10">
    <source>
        <dbReference type="EMBL" id="MCK9876917.1"/>
    </source>
</evidence>
<keyword evidence="4 8" id="KW-1133">Transmembrane helix</keyword>
<sequence length="475" mass="47813">MSSDRPGSGAALAHLAEQAKPIAAIPPHDLLVFLLGITALLGGALVLGRLAQRVGLPVIVGELATGILLGPSVFAKAAPDAAHWLLPTDPDRFHLLEAVGQLGVILFVGMTGTEMDVGAVLRRGRTAVRISLGGLLIPLGLGVATGLLLPSGLLSATADTEVFALFLGVAMAVSAIPVIARILVDLNLLQHRIGQLTLAAGTVDDAVGWLLLSVVSALATTGVRAGDVLVSVGSVAATVAVAIVLGRPVAEVALSWSTRRRATGDSPAATVSLTCAVLIIGGAAATQALRLEAIFGAFVVGMVIGSRRSFDPRLVGPLRLVVTGVLAPLFFALAGLRVDLSALARPTVLAAAAVVLAVAVAGKFLGAYLGARRSRLGHWEALAIGAGMNARGVVEIVVAGTGLRLGVISPAGYTVVVLVAVATSVMAPPLLRWAVIRGALVPAAPEPAGPRPLVPDVAGATPAPRDGAPAPDPIV</sequence>
<accession>A0ABT0JZF3</accession>
<dbReference type="Gene3D" id="1.20.1530.20">
    <property type="match status" value="1"/>
</dbReference>
<dbReference type="PANTHER" id="PTHR32468:SF0">
    <property type="entry name" value="K(+)_H(+) ANTIPORTER 1"/>
    <property type="match status" value="1"/>
</dbReference>
<dbReference type="InterPro" id="IPR038770">
    <property type="entry name" value="Na+/solute_symporter_sf"/>
</dbReference>
<evidence type="ECO:0000256" key="3">
    <source>
        <dbReference type="ARBA" id="ARBA00022692"/>
    </source>
</evidence>
<dbReference type="InterPro" id="IPR050794">
    <property type="entry name" value="CPA2_transporter"/>
</dbReference>
<feature type="transmembrane region" description="Helical" evidence="8">
    <location>
        <begin position="289"/>
        <end position="306"/>
    </location>
</feature>
<feature type="transmembrane region" description="Helical" evidence="8">
    <location>
        <begin position="162"/>
        <end position="184"/>
    </location>
</feature>
<feature type="region of interest" description="Disordered" evidence="7">
    <location>
        <begin position="447"/>
        <end position="475"/>
    </location>
</feature>
<feature type="transmembrane region" description="Helical" evidence="8">
    <location>
        <begin position="95"/>
        <end position="115"/>
    </location>
</feature>
<keyword evidence="11" id="KW-1185">Reference proteome</keyword>
<evidence type="ECO:0000256" key="5">
    <source>
        <dbReference type="ARBA" id="ARBA00023065"/>
    </source>
</evidence>
<gene>
    <name evidence="10" type="ORF">MXD59_14185</name>
</gene>
<feature type="domain" description="Cation/H+ exchanger transmembrane" evidence="9">
    <location>
        <begin position="44"/>
        <end position="434"/>
    </location>
</feature>
<feature type="transmembrane region" description="Helical" evidence="8">
    <location>
        <begin position="127"/>
        <end position="150"/>
    </location>
</feature>
<evidence type="ECO:0000256" key="7">
    <source>
        <dbReference type="SAM" id="MobiDB-lite"/>
    </source>
</evidence>
<dbReference type="Proteomes" id="UP001201873">
    <property type="component" value="Unassembled WGS sequence"/>
</dbReference>
<feature type="transmembrane region" description="Helical" evidence="8">
    <location>
        <begin position="411"/>
        <end position="431"/>
    </location>
</feature>
<keyword evidence="2" id="KW-0813">Transport</keyword>
<feature type="transmembrane region" description="Helical" evidence="8">
    <location>
        <begin position="348"/>
        <end position="369"/>
    </location>
</feature>
<feature type="compositionally biased region" description="Low complexity" evidence="7">
    <location>
        <begin position="458"/>
        <end position="469"/>
    </location>
</feature>
<feature type="transmembrane region" description="Helical" evidence="8">
    <location>
        <begin position="266"/>
        <end position="283"/>
    </location>
</feature>
<evidence type="ECO:0000256" key="6">
    <source>
        <dbReference type="ARBA" id="ARBA00023136"/>
    </source>
</evidence>
<keyword evidence="6 8" id="KW-0472">Membrane</keyword>
<dbReference type="Pfam" id="PF00999">
    <property type="entry name" value="Na_H_Exchanger"/>
    <property type="match status" value="1"/>
</dbReference>
<evidence type="ECO:0000256" key="4">
    <source>
        <dbReference type="ARBA" id="ARBA00022989"/>
    </source>
</evidence>
<keyword evidence="5" id="KW-0406">Ion transport</keyword>
<reference evidence="10 11" key="1">
    <citation type="submission" date="2022-04" db="EMBL/GenBank/DDBJ databases">
        <title>Genome diversity in the genus Frankia.</title>
        <authorList>
            <person name="Carlos-Shanley C."/>
            <person name="Hahn D."/>
        </authorList>
    </citation>
    <scope>NUCLEOTIDE SEQUENCE [LARGE SCALE GENOMIC DNA]</scope>
    <source>
        <strain evidence="10 11">Ag45/Mut15</strain>
    </source>
</reference>